<feature type="domain" description="N,N-dimethylformamidase beta subunit-like C-terminal" evidence="2">
    <location>
        <begin position="340"/>
        <end position="655"/>
    </location>
</feature>
<evidence type="ECO:0000259" key="1">
    <source>
        <dbReference type="Pfam" id="PF14517"/>
    </source>
</evidence>
<sequence length="673" mass="73137">MAYDPEQRFLQLVPGGNGIIYGIQSDGNLYWYRHRGWTDGTASWANSGTGRLIGGKWQQFRYVLAAADGQIFAWRPDGDLIWYRYILSDINTGAGRWHGASGSRIGTGWNKFPRLLGGWNNVIYGEDGDGNLFWYRYTGNDGSSSWASGSGSKISYGWSKFAALFADPNGVIYVQGGGGPLSWYRYIGTNGSSEWANSGRRINLGILGGTQKQIFSNGSGTVYRIRLSTATVPGSDNELTWNRLQNSETVNTSGVHWYNGGTTVQVGRGFTLQASAALQGYPTSLSAQQGDSLGIHVSSTFSSYTSSTVRLAPATDAPVQVTPPVSRSGQLQLVQGGYRSNGCGWDTSFSVDTATDWPSGVYASQLKSPWGGQHNVMFVVKPSVPQQQIAVLLPTNTYNAYNLWGGHDQYTPGQIGVQRTFTLQRPNMGIDKVETYVSATGFLDHLLYSDLLLLRWITSAGVSFDCYTDNDLHTNGDTWLPNYRALVLLSHPEYFTQTARDNVVDFQNAGGRIINTGGNGIFERVQYTPDGTAVIFRRSDGVRDVFKDSGESESQILGVAHFPPSNFTFASYQVRNDHPFLDGTGLSVGSVFGTSGYNGPASGWEIDRRIGAVPGAVLIAEGLNVDGGGEILYVPKPNDGWVFTASSICFNGALPRSPEIRRMLLNVFTAAVA</sequence>
<dbReference type="AlphaFoldDB" id="A0A5R9FYP7"/>
<comment type="caution">
    <text evidence="3">The sequence shown here is derived from an EMBL/GenBank/DDBJ whole genome shotgun (WGS) entry which is preliminary data.</text>
</comment>
<dbReference type="SUPFAM" id="SSF50934">
    <property type="entry name" value="Tachylectin-2"/>
    <property type="match status" value="1"/>
</dbReference>
<protein>
    <recommendedName>
        <fullName evidence="5">Tachylectin 2 domain-containing protein</fullName>
    </recommendedName>
</protein>
<dbReference type="InterPro" id="IPR046540">
    <property type="entry name" value="DMFA2_C"/>
</dbReference>
<reference evidence="3 4" key="1">
    <citation type="submission" date="2019-05" db="EMBL/GenBank/DDBJ databases">
        <title>Streptomyces sp. NEAU-C151, a novel actinomycete isolated from soil.</title>
        <authorList>
            <person name="Han L."/>
            <person name="Jiang H."/>
        </authorList>
    </citation>
    <scope>NUCLEOTIDE SEQUENCE [LARGE SCALE GENOMIC DNA]</scope>
    <source>
        <strain evidence="3 4">NEAU-C151</strain>
    </source>
</reference>
<dbReference type="Gene3D" id="2.115.10.10">
    <property type="entry name" value="Tachylectin 2"/>
    <property type="match status" value="2"/>
</dbReference>
<name>A0A5R9FYP7_9ACTN</name>
<keyword evidence="4" id="KW-1185">Reference proteome</keyword>
<proteinExistence type="predicted"/>
<dbReference type="Pfam" id="PF14517">
    <property type="entry name" value="Tachylectin"/>
    <property type="match status" value="1"/>
</dbReference>
<evidence type="ECO:0000313" key="4">
    <source>
        <dbReference type="Proteomes" id="UP000305906"/>
    </source>
</evidence>
<dbReference type="Pfam" id="PF20254">
    <property type="entry name" value="DMFA2_C"/>
    <property type="match status" value="1"/>
</dbReference>
<evidence type="ECO:0000259" key="2">
    <source>
        <dbReference type="Pfam" id="PF20254"/>
    </source>
</evidence>
<organism evidence="3 4">
    <name type="scientific">Streptomyces montanus</name>
    <dbReference type="NCBI Taxonomy" id="2580423"/>
    <lineage>
        <taxon>Bacteria</taxon>
        <taxon>Bacillati</taxon>
        <taxon>Actinomycetota</taxon>
        <taxon>Actinomycetes</taxon>
        <taxon>Kitasatosporales</taxon>
        <taxon>Streptomycetaceae</taxon>
        <taxon>Streptomyces</taxon>
    </lineage>
</organism>
<evidence type="ECO:0008006" key="5">
    <source>
        <dbReference type="Google" id="ProtNLM"/>
    </source>
</evidence>
<dbReference type="InterPro" id="IPR036813">
    <property type="entry name" value="Tachylectin2_sf"/>
</dbReference>
<feature type="domain" description="Tachylectin 2" evidence="1">
    <location>
        <begin position="8"/>
        <end position="137"/>
    </location>
</feature>
<dbReference type="EMBL" id="VBZC01000008">
    <property type="protein sequence ID" value="TLS46418.1"/>
    <property type="molecule type" value="Genomic_DNA"/>
</dbReference>
<dbReference type="RefSeq" id="WP_138044549.1">
    <property type="nucleotide sequence ID" value="NZ_VBZC01000008.1"/>
</dbReference>
<dbReference type="InterPro" id="IPR023294">
    <property type="entry name" value="Tachylectin2"/>
</dbReference>
<accession>A0A5R9FYP7</accession>
<dbReference type="Proteomes" id="UP000305906">
    <property type="component" value="Unassembled WGS sequence"/>
</dbReference>
<gene>
    <name evidence="3" type="ORF">FE633_08830</name>
</gene>
<evidence type="ECO:0000313" key="3">
    <source>
        <dbReference type="EMBL" id="TLS46418.1"/>
    </source>
</evidence>